<dbReference type="InterPro" id="IPR050490">
    <property type="entry name" value="Bact_solute-bd_prot1"/>
</dbReference>
<dbReference type="AlphaFoldDB" id="A0A4U8QCD9"/>
<keyword evidence="4" id="KW-0564">Palmitate</keyword>
<dbReference type="SUPFAM" id="SSF53850">
    <property type="entry name" value="Periplasmic binding protein-like II"/>
    <property type="match status" value="1"/>
</dbReference>
<evidence type="ECO:0000313" key="7">
    <source>
        <dbReference type="Proteomes" id="UP000306509"/>
    </source>
</evidence>
<dbReference type="InterPro" id="IPR006059">
    <property type="entry name" value="SBP"/>
</dbReference>
<proteinExistence type="predicted"/>
<reference evidence="6 7" key="1">
    <citation type="journal article" date="2019" name="Anaerobe">
        <title>Detection of Robinsoniella peoriensis in multiple bone samples of a trauma patient.</title>
        <authorList>
            <person name="Schrottner P."/>
            <person name="Hartwich K."/>
            <person name="Bunk B."/>
            <person name="Schober I."/>
            <person name="Helbig S."/>
            <person name="Rudolph W.W."/>
            <person name="Gunzer F."/>
        </authorList>
    </citation>
    <scope>NUCLEOTIDE SEQUENCE [LARGE SCALE GENOMIC DNA]</scope>
    <source>
        <strain evidence="6 7">DSM 106044</strain>
    </source>
</reference>
<keyword evidence="7" id="KW-1185">Reference proteome</keyword>
<evidence type="ECO:0000256" key="3">
    <source>
        <dbReference type="ARBA" id="ARBA00023136"/>
    </source>
</evidence>
<dbReference type="RefSeq" id="WP_138001600.1">
    <property type="nucleotide sequence ID" value="NZ_QGQD01000006.1"/>
</dbReference>
<dbReference type="PANTHER" id="PTHR43649:SF33">
    <property type="entry name" value="POLYGALACTURONAN_RHAMNOGALACTURONAN-BINDING PROTEIN YTCQ"/>
    <property type="match status" value="1"/>
</dbReference>
<comment type="caution">
    <text evidence="6">The sequence shown here is derived from an EMBL/GenBank/DDBJ whole genome shotgun (WGS) entry which is preliminary data.</text>
</comment>
<keyword evidence="5" id="KW-0449">Lipoprotein</keyword>
<name>A0A4U8QCD9_9FIRM</name>
<dbReference type="Gene3D" id="3.40.190.10">
    <property type="entry name" value="Periplasmic binding protein-like II"/>
    <property type="match status" value="1"/>
</dbReference>
<evidence type="ECO:0000256" key="4">
    <source>
        <dbReference type="ARBA" id="ARBA00023139"/>
    </source>
</evidence>
<dbReference type="EMBL" id="QGQD01000006">
    <property type="protein sequence ID" value="TLD02772.1"/>
    <property type="molecule type" value="Genomic_DNA"/>
</dbReference>
<organism evidence="6 7">
    <name type="scientific">Robinsoniella peoriensis</name>
    <dbReference type="NCBI Taxonomy" id="180332"/>
    <lineage>
        <taxon>Bacteria</taxon>
        <taxon>Bacillati</taxon>
        <taxon>Bacillota</taxon>
        <taxon>Clostridia</taxon>
        <taxon>Lachnospirales</taxon>
        <taxon>Lachnospiraceae</taxon>
        <taxon>Robinsoniella</taxon>
    </lineage>
</organism>
<dbReference type="STRING" id="180332.GCA_000797495_04440"/>
<dbReference type="CDD" id="cd13585">
    <property type="entry name" value="PBP2_TMBP_like"/>
    <property type="match status" value="1"/>
</dbReference>
<keyword evidence="2" id="KW-0732">Signal</keyword>
<accession>A0A4U8QCD9</accession>
<dbReference type="Pfam" id="PF01547">
    <property type="entry name" value="SBP_bac_1"/>
    <property type="match status" value="1"/>
</dbReference>
<protein>
    <submittedName>
        <fullName evidence="6">Putative ABC transporter substrate-binding protein YesO</fullName>
    </submittedName>
</protein>
<keyword evidence="3" id="KW-0472">Membrane</keyword>
<evidence type="ECO:0000256" key="2">
    <source>
        <dbReference type="ARBA" id="ARBA00022729"/>
    </source>
</evidence>
<sequence precursor="true">MNKKLLQLMLAASVCTFLFCGCQKKDTDGKIEIEFIHWGGDSTYIGCYKDRIAMFEKENPDIKVKVTTVASDYDTKVQTMFVGKNAPDVLQVQPSSCTTFAEKGVLEDLSGPVKESDLDLEETFGGGMDGYETDEGIYALPDRGGTTITYYNKDMFDEAGISYPDKDWTMDDYMKACERLTKDTDGDGETDQWGAASTDYLGTCGPLILSYGANIVNEDYEIGVNSTQMKEFMEDYNKCYQNGWIIPYEELEKSGSNGDNFFAQQRCAMILTGFWNVESYTKMDELNFDIAPTPTQEIPAAWAMGSALSINKQSSPEKKEAAWRFIQFMTGEEGQNMLAQTLADCPANLKVLGSDTFVNQEVNGKKLSLDVIGLEQSRVKVDGISKGAYSSELTGELQSRIKEMLLGRETVDEALRNMDGKLKKLIKYYK</sequence>
<dbReference type="PROSITE" id="PS51257">
    <property type="entry name" value="PROKAR_LIPOPROTEIN"/>
    <property type="match status" value="1"/>
</dbReference>
<keyword evidence="1" id="KW-1003">Cell membrane</keyword>
<dbReference type="Proteomes" id="UP000306509">
    <property type="component" value="Unassembled WGS sequence"/>
</dbReference>
<dbReference type="PANTHER" id="PTHR43649">
    <property type="entry name" value="ARABINOSE-BINDING PROTEIN-RELATED"/>
    <property type="match status" value="1"/>
</dbReference>
<evidence type="ECO:0000256" key="5">
    <source>
        <dbReference type="ARBA" id="ARBA00023288"/>
    </source>
</evidence>
<evidence type="ECO:0000313" key="6">
    <source>
        <dbReference type="EMBL" id="TLD02772.1"/>
    </source>
</evidence>
<evidence type="ECO:0000256" key="1">
    <source>
        <dbReference type="ARBA" id="ARBA00022475"/>
    </source>
</evidence>
<gene>
    <name evidence="6" type="primary">yesO_2</name>
    <name evidence="6" type="ORF">DSM106044_00271</name>
</gene>